<protein>
    <submittedName>
        <fullName evidence="7">GtrA-like protein</fullName>
    </submittedName>
</protein>
<feature type="transmembrane region" description="Helical" evidence="5">
    <location>
        <begin position="74"/>
        <end position="95"/>
    </location>
</feature>
<feature type="domain" description="GtrA/DPMS transmembrane" evidence="6">
    <location>
        <begin position="11"/>
        <end position="126"/>
    </location>
</feature>
<evidence type="ECO:0000256" key="2">
    <source>
        <dbReference type="ARBA" id="ARBA00022692"/>
    </source>
</evidence>
<evidence type="ECO:0000256" key="5">
    <source>
        <dbReference type="SAM" id="Phobius"/>
    </source>
</evidence>
<feature type="transmembrane region" description="Helical" evidence="5">
    <location>
        <begin position="101"/>
        <end position="120"/>
    </location>
</feature>
<keyword evidence="3 5" id="KW-1133">Transmembrane helix</keyword>
<dbReference type="GO" id="GO:0016020">
    <property type="term" value="C:membrane"/>
    <property type="evidence" value="ECO:0007669"/>
    <property type="project" value="UniProtKB-SubCell"/>
</dbReference>
<dbReference type="GO" id="GO:0000271">
    <property type="term" value="P:polysaccharide biosynthetic process"/>
    <property type="evidence" value="ECO:0007669"/>
    <property type="project" value="InterPro"/>
</dbReference>
<dbReference type="Proteomes" id="UP000271426">
    <property type="component" value="Chromosome"/>
</dbReference>
<keyword evidence="4 5" id="KW-0472">Membrane</keyword>
<keyword evidence="2 5" id="KW-0812">Transmembrane</keyword>
<evidence type="ECO:0000256" key="4">
    <source>
        <dbReference type="ARBA" id="ARBA00023136"/>
    </source>
</evidence>
<evidence type="ECO:0000256" key="1">
    <source>
        <dbReference type="ARBA" id="ARBA00004141"/>
    </source>
</evidence>
<proteinExistence type="predicted"/>
<evidence type="ECO:0000256" key="3">
    <source>
        <dbReference type="ARBA" id="ARBA00022989"/>
    </source>
</evidence>
<reference evidence="7 8" key="1">
    <citation type="submission" date="2018-11" db="EMBL/GenBank/DDBJ databases">
        <authorList>
            <person name="Kleinhagauer T."/>
            <person name="Glaeser S.P."/>
            <person name="Spergser J."/>
            <person name="Ruckert C."/>
            <person name="Kaempfer P."/>
            <person name="Busse H.-J."/>
        </authorList>
    </citation>
    <scope>NUCLEOTIDE SEQUENCE [LARGE SCALE GENOMIC DNA]</scope>
    <source>
        <strain evidence="7 8">812CH</strain>
    </source>
</reference>
<gene>
    <name evidence="7" type="ORF">CPPEL_00730</name>
</gene>
<organism evidence="7 8">
    <name type="scientific">Corynebacterium pseudopelargi</name>
    <dbReference type="NCBI Taxonomy" id="2080757"/>
    <lineage>
        <taxon>Bacteria</taxon>
        <taxon>Bacillati</taxon>
        <taxon>Actinomycetota</taxon>
        <taxon>Actinomycetes</taxon>
        <taxon>Mycobacteriales</taxon>
        <taxon>Corynebacteriaceae</taxon>
        <taxon>Corynebacterium</taxon>
    </lineage>
</organism>
<keyword evidence="8" id="KW-1185">Reference proteome</keyword>
<evidence type="ECO:0000313" key="8">
    <source>
        <dbReference type="Proteomes" id="UP000271426"/>
    </source>
</evidence>
<dbReference type="KEGG" id="cpso:CPPEL_00730"/>
<feature type="transmembrane region" description="Helical" evidence="5">
    <location>
        <begin position="42"/>
        <end position="62"/>
    </location>
</feature>
<accession>A0A3G6IWF7</accession>
<dbReference type="RefSeq" id="WP_123959222.1">
    <property type="nucleotide sequence ID" value="NZ_CP033898.1"/>
</dbReference>
<dbReference type="OrthoDB" id="3828151at2"/>
<name>A0A3G6IWF7_9CORY</name>
<evidence type="ECO:0000259" key="6">
    <source>
        <dbReference type="Pfam" id="PF04138"/>
    </source>
</evidence>
<dbReference type="AlphaFoldDB" id="A0A3G6IWF7"/>
<evidence type="ECO:0000313" key="7">
    <source>
        <dbReference type="EMBL" id="AZA08294.1"/>
    </source>
</evidence>
<comment type="subcellular location">
    <subcellularLocation>
        <location evidence="1">Membrane</location>
        <topology evidence="1">Multi-pass membrane protein</topology>
    </subcellularLocation>
</comment>
<dbReference type="EMBL" id="CP033898">
    <property type="protein sequence ID" value="AZA08294.1"/>
    <property type="molecule type" value="Genomic_DNA"/>
</dbReference>
<sequence>MQKSLIAKASTFFIIGIVGAFSDYGTRALLLDLGVLAALARAGSYIVGSTVAYYLNSFFTFAGDRSLVEKARAASVYCCCFGLAVAVDALLRHGFPETQHILFWSWFFSQACATIVNFLLQNYWVFAHRRP</sequence>
<dbReference type="Pfam" id="PF04138">
    <property type="entry name" value="GtrA_DPMS_TM"/>
    <property type="match status" value="1"/>
</dbReference>
<dbReference type="InterPro" id="IPR007267">
    <property type="entry name" value="GtrA_DPMS_TM"/>
</dbReference>